<dbReference type="AlphaFoldDB" id="A0A379DZJ0"/>
<dbReference type="PROSITE" id="PS51257">
    <property type="entry name" value="PROKAR_LIPOPROTEIN"/>
    <property type="match status" value="1"/>
</dbReference>
<evidence type="ECO:0008006" key="4">
    <source>
        <dbReference type="Google" id="ProtNLM"/>
    </source>
</evidence>
<feature type="chain" id="PRO_5017085864" description="Lipoprotein" evidence="1">
    <location>
        <begin position="19"/>
        <end position="135"/>
    </location>
</feature>
<reference evidence="2 3" key="1">
    <citation type="submission" date="2018-06" db="EMBL/GenBank/DDBJ databases">
        <authorList>
            <consortium name="Pathogen Informatics"/>
            <person name="Doyle S."/>
        </authorList>
    </citation>
    <scope>NUCLEOTIDE SEQUENCE [LARGE SCALE GENOMIC DNA]</scope>
    <source>
        <strain evidence="2 3">NCTC11157</strain>
    </source>
</reference>
<name>A0A379DZJ0_9BACT</name>
<organism evidence="2 3">
    <name type="scientific">Prevotella disiens</name>
    <dbReference type="NCBI Taxonomy" id="28130"/>
    <lineage>
        <taxon>Bacteria</taxon>
        <taxon>Pseudomonadati</taxon>
        <taxon>Bacteroidota</taxon>
        <taxon>Bacteroidia</taxon>
        <taxon>Bacteroidales</taxon>
        <taxon>Prevotellaceae</taxon>
        <taxon>Prevotella</taxon>
    </lineage>
</organism>
<proteinExistence type="predicted"/>
<dbReference type="Proteomes" id="UP000254072">
    <property type="component" value="Unassembled WGS sequence"/>
</dbReference>
<accession>A0A379DZJ0</accession>
<dbReference type="GeneID" id="91082812"/>
<dbReference type="EMBL" id="UGTL01000001">
    <property type="protein sequence ID" value="SUB85897.1"/>
    <property type="molecule type" value="Genomic_DNA"/>
</dbReference>
<evidence type="ECO:0000313" key="3">
    <source>
        <dbReference type="Proteomes" id="UP000254072"/>
    </source>
</evidence>
<dbReference type="RefSeq" id="WP_021669018.1">
    <property type="nucleotide sequence ID" value="NZ_UGTL01000001.1"/>
</dbReference>
<evidence type="ECO:0000256" key="1">
    <source>
        <dbReference type="SAM" id="SignalP"/>
    </source>
</evidence>
<protein>
    <recommendedName>
        <fullName evidence="4">Lipoprotein</fullName>
    </recommendedName>
</protein>
<feature type="signal peptide" evidence="1">
    <location>
        <begin position="1"/>
        <end position="18"/>
    </location>
</feature>
<dbReference type="OrthoDB" id="9803578at2"/>
<gene>
    <name evidence="2" type="ORF">NCTC11157_01637</name>
</gene>
<keyword evidence="1" id="KW-0732">Signal</keyword>
<evidence type="ECO:0000313" key="2">
    <source>
        <dbReference type="EMBL" id="SUB85897.1"/>
    </source>
</evidence>
<sequence>MKKNIVFLLLTIILGACSSDQTPDVQQQVFHSYYVKYEVKDLTSLHLFRGNHGRKVIMFTTENGLKSISREPHQNWEATYGPFKKGTTVKLICPSGDWTALSARIYVSRDKEPFIIKAEQFETQNPFILSYTIDF</sequence>